<feature type="transmembrane region" description="Helical" evidence="12">
    <location>
        <begin position="559"/>
        <end position="582"/>
    </location>
</feature>
<feature type="transmembrane region" description="Helical" evidence="12">
    <location>
        <begin position="89"/>
        <end position="110"/>
    </location>
</feature>
<dbReference type="SUPFAM" id="SSF81321">
    <property type="entry name" value="Family A G protein-coupled receptor-like"/>
    <property type="match status" value="5"/>
</dbReference>
<evidence type="ECO:0000256" key="9">
    <source>
        <dbReference type="ARBA" id="ARBA00023170"/>
    </source>
</evidence>
<feature type="transmembrane region" description="Helical" evidence="12">
    <location>
        <begin position="131"/>
        <end position="156"/>
    </location>
</feature>
<feature type="domain" description="G-protein coupled receptors family 1 profile" evidence="13">
    <location>
        <begin position="742"/>
        <end position="993"/>
    </location>
</feature>
<protein>
    <submittedName>
        <fullName evidence="14">Olfactory receptor 51M1</fullName>
    </submittedName>
</protein>
<name>A0A8J6AQ51_GALPY</name>
<dbReference type="OrthoDB" id="2133880at2759"/>
<dbReference type="PANTHER" id="PTHR26450">
    <property type="entry name" value="OLFACTORY RECEPTOR 56B1-RELATED"/>
    <property type="match status" value="1"/>
</dbReference>
<feature type="transmembrane region" description="Helical" evidence="12">
    <location>
        <begin position="1039"/>
        <end position="1063"/>
    </location>
</feature>
<feature type="transmembrane region" description="Helical" evidence="12">
    <location>
        <begin position="442"/>
        <end position="468"/>
    </location>
</feature>
<feature type="transmembrane region" description="Helical" evidence="12">
    <location>
        <begin position="842"/>
        <end position="864"/>
    </location>
</feature>
<keyword evidence="6 12" id="KW-1133">Transmembrane helix</keyword>
<evidence type="ECO:0000259" key="13">
    <source>
        <dbReference type="PROSITE" id="PS50262"/>
    </source>
</evidence>
<feature type="transmembrane region" description="Helical" evidence="12">
    <location>
        <begin position="1075"/>
        <end position="1103"/>
    </location>
</feature>
<feature type="transmembrane region" description="Helical" evidence="12">
    <location>
        <begin position="1115"/>
        <end position="1134"/>
    </location>
</feature>
<dbReference type="InterPro" id="IPR000725">
    <property type="entry name" value="Olfact_rcpt"/>
</dbReference>
<keyword evidence="10 11" id="KW-0807">Transducer</keyword>
<comment type="subcellular location">
    <subcellularLocation>
        <location evidence="2">Membrane</location>
        <topology evidence="2">Multi-pass membrane protein</topology>
    </subcellularLocation>
</comment>
<dbReference type="CDD" id="cd15222">
    <property type="entry name" value="7tmA_OR51-like"/>
    <property type="match status" value="4"/>
</dbReference>
<feature type="transmembrane region" description="Helical" evidence="12">
    <location>
        <begin position="1154"/>
        <end position="1177"/>
    </location>
</feature>
<evidence type="ECO:0000256" key="11">
    <source>
        <dbReference type="RuleBase" id="RU000688"/>
    </source>
</evidence>
<feature type="domain" description="G-protein coupled receptors family 1 profile" evidence="13">
    <location>
        <begin position="1355"/>
        <end position="1396"/>
    </location>
</feature>
<keyword evidence="8 12" id="KW-0472">Membrane</keyword>
<keyword evidence="4 11" id="KW-0812">Transmembrane</keyword>
<dbReference type="GO" id="GO:0004984">
    <property type="term" value="F:olfactory receptor activity"/>
    <property type="evidence" value="ECO:0007669"/>
    <property type="project" value="InterPro"/>
</dbReference>
<evidence type="ECO:0000256" key="8">
    <source>
        <dbReference type="ARBA" id="ARBA00023136"/>
    </source>
</evidence>
<evidence type="ECO:0000313" key="15">
    <source>
        <dbReference type="Proteomes" id="UP000700334"/>
    </source>
</evidence>
<accession>A0A8J6AQ51</accession>
<dbReference type="InterPro" id="IPR000276">
    <property type="entry name" value="GPCR_Rhodpsn"/>
</dbReference>
<dbReference type="Proteomes" id="UP000700334">
    <property type="component" value="Unassembled WGS sequence"/>
</dbReference>
<keyword evidence="3" id="KW-0716">Sensory transduction</keyword>
<comment type="caution">
    <text evidence="14">The sequence shown here is derived from an EMBL/GenBank/DDBJ whole genome shotgun (WGS) entry which is preliminary data.</text>
</comment>
<feature type="transmembrane region" description="Helical" evidence="12">
    <location>
        <begin position="799"/>
        <end position="821"/>
    </location>
</feature>
<comment type="similarity">
    <text evidence="11">Belongs to the G-protein coupled receptor 1 family.</text>
</comment>
<feature type="transmembrane region" description="Helical" evidence="12">
    <location>
        <begin position="480"/>
        <end position="506"/>
    </location>
</feature>
<dbReference type="SMART" id="SM01381">
    <property type="entry name" value="7TM_GPCR_Srsx"/>
    <property type="match status" value="1"/>
</dbReference>
<evidence type="ECO:0000256" key="12">
    <source>
        <dbReference type="SAM" id="Phobius"/>
    </source>
</evidence>
<feature type="transmembrane region" description="Helical" evidence="12">
    <location>
        <begin position="232"/>
        <end position="252"/>
    </location>
</feature>
<feature type="transmembrane region" description="Helical" evidence="12">
    <location>
        <begin position="938"/>
        <end position="959"/>
    </location>
</feature>
<feature type="transmembrane region" description="Helical" evidence="12">
    <location>
        <begin position="898"/>
        <end position="926"/>
    </location>
</feature>
<dbReference type="GO" id="GO:0071396">
    <property type="term" value="P:cellular response to lipid"/>
    <property type="evidence" value="ECO:0007669"/>
    <property type="project" value="UniProtKB-ARBA"/>
</dbReference>
<reference evidence="14" key="1">
    <citation type="journal article" date="2021" name="Evol. Appl.">
        <title>The genome of the Pyrenean desman and the effects of bottlenecks and inbreeding on the genomic landscape of an endangered species.</title>
        <authorList>
            <person name="Escoda L."/>
            <person name="Castresana J."/>
        </authorList>
    </citation>
    <scope>NUCLEOTIDE SEQUENCE</scope>
    <source>
        <strain evidence="14">IBE-C5619</strain>
    </source>
</reference>
<feature type="transmembrane region" description="Helical" evidence="12">
    <location>
        <begin position="51"/>
        <end position="77"/>
    </location>
</feature>
<keyword evidence="15" id="KW-1185">Reference proteome</keyword>
<evidence type="ECO:0000256" key="1">
    <source>
        <dbReference type="ARBA" id="ARBA00003929"/>
    </source>
</evidence>
<gene>
    <name evidence="14" type="ORF">J0S82_010102</name>
</gene>
<feature type="domain" description="G-protein coupled receptors family 1 profile" evidence="13">
    <location>
        <begin position="1055"/>
        <end position="1306"/>
    </location>
</feature>
<dbReference type="GO" id="GO:0004930">
    <property type="term" value="F:G protein-coupled receptor activity"/>
    <property type="evidence" value="ECO:0007669"/>
    <property type="project" value="UniProtKB-KW"/>
</dbReference>
<feature type="transmembrane region" description="Helical" evidence="12">
    <location>
        <begin position="187"/>
        <end position="211"/>
    </location>
</feature>
<evidence type="ECO:0000256" key="5">
    <source>
        <dbReference type="ARBA" id="ARBA00022725"/>
    </source>
</evidence>
<dbReference type="GO" id="GO:0005886">
    <property type="term" value="C:plasma membrane"/>
    <property type="evidence" value="ECO:0007669"/>
    <property type="project" value="TreeGrafter"/>
</dbReference>
<feature type="non-terminal residue" evidence="14">
    <location>
        <position position="1"/>
    </location>
</feature>
<feature type="transmembrane region" description="Helical" evidence="12">
    <location>
        <begin position="661"/>
        <end position="681"/>
    </location>
</feature>
<evidence type="ECO:0000313" key="14">
    <source>
        <dbReference type="EMBL" id="KAG8522887.1"/>
    </source>
</evidence>
<feature type="transmembrane region" description="Helical" evidence="12">
    <location>
        <begin position="1337"/>
        <end position="1362"/>
    </location>
</feature>
<dbReference type="PRINTS" id="PR00245">
    <property type="entry name" value="OLFACTORYR"/>
</dbReference>
<dbReference type="Pfam" id="PF13853">
    <property type="entry name" value="7tm_4"/>
    <property type="match status" value="6"/>
</dbReference>
<feature type="transmembrane region" description="Helical" evidence="12">
    <location>
        <begin position="1256"/>
        <end position="1273"/>
    </location>
</feature>
<comment type="function">
    <text evidence="1">Putative odorant or sperm cell receptor.</text>
</comment>
<dbReference type="InterPro" id="IPR050402">
    <property type="entry name" value="OR51/52/56-like"/>
</dbReference>
<dbReference type="PROSITE" id="PS00237">
    <property type="entry name" value="G_PROTEIN_RECEP_F1_1"/>
    <property type="match status" value="4"/>
</dbReference>
<keyword evidence="5" id="KW-0552">Olfaction</keyword>
<evidence type="ECO:0000256" key="3">
    <source>
        <dbReference type="ARBA" id="ARBA00022606"/>
    </source>
</evidence>
<feature type="domain" description="G-protein coupled receptors family 1 profile" evidence="13">
    <location>
        <begin position="460"/>
        <end position="711"/>
    </location>
</feature>
<evidence type="ECO:0000256" key="4">
    <source>
        <dbReference type="ARBA" id="ARBA00022692"/>
    </source>
</evidence>
<feature type="transmembrane region" description="Helical" evidence="12">
    <location>
        <begin position="616"/>
        <end position="641"/>
    </location>
</feature>
<feature type="transmembrane region" description="Helical" evidence="12">
    <location>
        <begin position="1211"/>
        <end position="1236"/>
    </location>
</feature>
<feature type="transmembrane region" description="Helical" evidence="12">
    <location>
        <begin position="264"/>
        <end position="284"/>
    </location>
</feature>
<keyword evidence="9 11" id="KW-0675">Receptor</keyword>
<feature type="transmembrane region" description="Helical" evidence="12">
    <location>
        <begin position="1285"/>
        <end position="1306"/>
    </location>
</feature>
<organism evidence="14 15">
    <name type="scientific">Galemys pyrenaicus</name>
    <name type="common">Iberian desman</name>
    <name type="synonym">Pyrenean desman</name>
    <dbReference type="NCBI Taxonomy" id="202257"/>
    <lineage>
        <taxon>Eukaryota</taxon>
        <taxon>Metazoa</taxon>
        <taxon>Chordata</taxon>
        <taxon>Craniata</taxon>
        <taxon>Vertebrata</taxon>
        <taxon>Euteleostomi</taxon>
        <taxon>Mammalia</taxon>
        <taxon>Eutheria</taxon>
        <taxon>Laurasiatheria</taxon>
        <taxon>Eulipotyphla</taxon>
        <taxon>Talpidae</taxon>
        <taxon>Galemys</taxon>
    </lineage>
</organism>
<evidence type="ECO:0000256" key="6">
    <source>
        <dbReference type="ARBA" id="ARBA00022989"/>
    </source>
</evidence>
<feature type="transmembrane region" description="Helical" evidence="12">
    <location>
        <begin position="16"/>
        <end position="39"/>
    </location>
</feature>
<dbReference type="EMBL" id="JAGFMF010011429">
    <property type="protein sequence ID" value="KAG8522887.1"/>
    <property type="molecule type" value="Genomic_DNA"/>
</dbReference>
<feature type="transmembrane region" description="Helical" evidence="12">
    <location>
        <begin position="726"/>
        <end position="750"/>
    </location>
</feature>
<dbReference type="Gene3D" id="1.20.1070.10">
    <property type="entry name" value="Rhodopsin 7-helix transmembrane proteins"/>
    <property type="match status" value="5"/>
</dbReference>
<feature type="transmembrane region" description="Helical" evidence="12">
    <location>
        <begin position="971"/>
        <end position="992"/>
    </location>
</feature>
<evidence type="ECO:0000256" key="7">
    <source>
        <dbReference type="ARBA" id="ARBA00023040"/>
    </source>
</evidence>
<proteinExistence type="inferred from homology"/>
<evidence type="ECO:0000256" key="10">
    <source>
        <dbReference type="ARBA" id="ARBA00023224"/>
    </source>
</evidence>
<feature type="domain" description="G-protein coupled receptors family 1 profile" evidence="13">
    <location>
        <begin position="31"/>
        <end position="282"/>
    </location>
</feature>
<evidence type="ECO:0000256" key="2">
    <source>
        <dbReference type="ARBA" id="ARBA00004141"/>
    </source>
</evidence>
<dbReference type="PANTHER" id="PTHR26450:SF81">
    <property type="entry name" value="OLFACTORY RECEPTOR 51J1"/>
    <property type="match status" value="1"/>
</dbReference>
<feature type="transmembrane region" description="Helical" evidence="12">
    <location>
        <begin position="1374"/>
        <end position="1395"/>
    </location>
</feature>
<sequence>MLYLTGLPGLEIIEHWIFIPFFFMYLVAISGNCFILMLIKTNPRLHTPMYYLLSLLALTDLGLSVSTLPTTMGIFWFNSHGIYFGACQVQMFCIHSFSFMESAVLLVMSFDRFVAICHPLRYSVIITGQRVIRAGLVVILRGPVGLVPIVLILRAFPYCGHRVLSHSFCLHQEVIHLACIDTTFNNLYGLTLVVLTVMLDLVLIALSYGAILHTVAKLASREEQLRVFQTCTSHLCAVLIFFVPMVGLSLVHRFGKHAPPAVHLLMANIYLFVPPMLNPIIYSIKTKEIRHAISKLLVLRKARLCVIMLVMGSEVHFTLPSYTVILLTVLARTSAEERLKAINTCVSHILAMLCFDVTVLACPEGTDLGATLVAWHTSDSKLCAVPTPDESCHVQRQYSAYLQGHPQDGFTVDTARHRKMFNGSQFTPKYFLLTGFPGLETLYPWLIFPFCSTYLVALVGNSLILAVIKKNPSLHQPMYLFLAMLAFAELGVSVSTLPTVLGIFLFRANKICFEACLLQMFSIHSFSIMESGVLLAMSVDRFVALYNPLRYTAILTLPRIAATGAALGLKSVMLMFPLPFLLKRLPFCEHNLLSHSYCLHSDLIQLPCGNTRPNSILGLCIVTSTFGLDSLLIVISYMLILYTVLRITSGEGRRKALNTCVSHICAVLVYYVPMISVALVHRFVKHAAPAVRLLLANVYLLVPPVLNPIIYMFVLAGIPGLEAEHIWVSIPFCLIYSIIFFGNGIILHVIRTEAALHQPMYLFLALLALAEVGVSISTLPTVLGIFLFGITEISFDACLLQMVSIHSFSIMESGVLLAMSVDRFVAIYSPLRYTAILTLPRIFSTGVIIGLKSIILMAPLPILLRRLPFCGHNVLSHSYCLHPNLIHLPCGDITINNIYGLFIVTSTFGLDSMLIVVSYGLILYTVLSMTTGEGRRKALNTCGSHVCAVLAYYVPMIGLSMVHRFGHHVSPLLHVMMANAYLFFPPVVNPIVYSIKTKEIRRGIILVLHSSHIFQMTNTTQKPFYFYLTGIPGFEAYHIWISIPFCCLYAISIVGNTTILAVIRTDPALHQPMYLFLSMLALTDLGLTLTTLPTVMQVLWFNIRRIDFEACFAQFFFLHGFSFMESSVLLAMSFDRYVAICRPLHYVTILTSEVIGRIGVAIIFRCVLAVLPSLFLLKRLPFCRSHLLSHSYCLHQDMIRLVCADIRVNSWYGLAVVLLIIVMDPLLIVGSYAMILKSVLGTATRTERLRALNNCLSHILAVLVLYVPMIGVSMTHRFAKHASPLLHVIMANVYLLAPPVMNPIIYSLSTTVMHKVTNSTQKPFYFYLTGIPGFEAYHVWISIPFCCLYAISIVGNTTILAVIRTDPAFHQPMYLFLSMLALTDLGLTLTTLPTVM</sequence>
<keyword evidence="7 11" id="KW-0297">G-protein coupled receptor</keyword>
<dbReference type="PRINTS" id="PR00237">
    <property type="entry name" value="GPCRRHODOPSN"/>
</dbReference>
<feature type="transmembrane region" description="Helical" evidence="12">
    <location>
        <begin position="304"/>
        <end position="329"/>
    </location>
</feature>
<feature type="transmembrane region" description="Helical" evidence="12">
    <location>
        <begin position="762"/>
        <end position="787"/>
    </location>
</feature>
<dbReference type="InterPro" id="IPR017452">
    <property type="entry name" value="GPCR_Rhodpsn_7TM"/>
</dbReference>
<feature type="transmembrane region" description="Helical" evidence="12">
    <location>
        <begin position="693"/>
        <end position="714"/>
    </location>
</feature>
<dbReference type="FunFam" id="1.20.1070.10:FF:000002">
    <property type="entry name" value="Olfactory receptor"/>
    <property type="match status" value="4"/>
</dbReference>
<dbReference type="PROSITE" id="PS50262">
    <property type="entry name" value="G_PROTEIN_RECEP_F1_2"/>
    <property type="match status" value="5"/>
</dbReference>